<dbReference type="Proteomes" id="UP000245396">
    <property type="component" value="Unassembled WGS sequence"/>
</dbReference>
<dbReference type="STRING" id="1192868.GCA_000304395_01853"/>
<gene>
    <name evidence="6" type="ORF">C7441_10783</name>
</gene>
<sequence>MKKLTATAAAVAAVLTSFAANAQPHTSKVSRSAQNVSVASAEGLPGVSSHQKVALNTTEQKSSTKKTAKTSKKVHTSKKKTTKKTKKTARVAKQQRTKVVVNTKTGYPGIDGTKTSSIASLFGGAVKSDARFANVQYSQIVSRYASAYGVPVALAHAVIKVESNYRSNARGGAGEIGLMQIKPATARMMGYSGSAKGLFDPETNIKFGMKYLALAHSLGGGSTCGTILKYNAGHGAKRMNPVSAAYCSKVKQQLALN</sequence>
<dbReference type="Gene3D" id="1.10.530.10">
    <property type="match status" value="1"/>
</dbReference>
<evidence type="ECO:0000256" key="1">
    <source>
        <dbReference type="ARBA" id="ARBA00007734"/>
    </source>
</evidence>
<protein>
    <submittedName>
        <fullName evidence="6">Transglycosylase-like protein with SLT domain</fullName>
    </submittedName>
</protein>
<feature type="region of interest" description="Disordered" evidence="3">
    <location>
        <begin position="41"/>
        <end position="89"/>
    </location>
</feature>
<comment type="caution">
    <text evidence="6">The sequence shown here is derived from an EMBL/GenBank/DDBJ whole genome shotgun (WGS) entry which is preliminary data.</text>
</comment>
<keyword evidence="4" id="KW-0732">Signal</keyword>
<keyword evidence="7" id="KW-1185">Reference proteome</keyword>
<comment type="similarity">
    <text evidence="2">Belongs to the virb1 family.</text>
</comment>
<reference evidence="6 7" key="1">
    <citation type="submission" date="2018-05" db="EMBL/GenBank/DDBJ databases">
        <title>Genomic Encyclopedia of Type Strains, Phase IV (KMG-IV): sequencing the most valuable type-strain genomes for metagenomic binning, comparative biology and taxonomic classification.</title>
        <authorList>
            <person name="Goeker M."/>
        </authorList>
    </citation>
    <scope>NUCLEOTIDE SEQUENCE [LARGE SCALE GENOMIC DNA]</scope>
    <source>
        <strain evidence="6 7">DSM 6986</strain>
    </source>
</reference>
<comment type="similarity">
    <text evidence="1">Belongs to the transglycosylase Slt family.</text>
</comment>
<dbReference type="AlphaFoldDB" id="A0A316CP20"/>
<feature type="signal peptide" evidence="4">
    <location>
        <begin position="1"/>
        <end position="22"/>
    </location>
</feature>
<accession>A0A316CP20</accession>
<dbReference type="PANTHER" id="PTHR37423">
    <property type="entry name" value="SOLUBLE LYTIC MUREIN TRANSGLYCOSYLASE-RELATED"/>
    <property type="match status" value="1"/>
</dbReference>
<dbReference type="SUPFAM" id="SSF53955">
    <property type="entry name" value="Lysozyme-like"/>
    <property type="match status" value="1"/>
</dbReference>
<dbReference type="PANTHER" id="PTHR37423:SF2">
    <property type="entry name" value="MEMBRANE-BOUND LYTIC MUREIN TRANSGLYCOSYLASE C"/>
    <property type="match status" value="1"/>
</dbReference>
<proteinExistence type="inferred from homology"/>
<feature type="compositionally biased region" description="Basic residues" evidence="3">
    <location>
        <begin position="63"/>
        <end position="89"/>
    </location>
</feature>
<evidence type="ECO:0000313" key="7">
    <source>
        <dbReference type="Proteomes" id="UP000245396"/>
    </source>
</evidence>
<evidence type="ECO:0000256" key="3">
    <source>
        <dbReference type="SAM" id="MobiDB-lite"/>
    </source>
</evidence>
<dbReference type="InterPro" id="IPR008258">
    <property type="entry name" value="Transglycosylase_SLT_dom_1"/>
</dbReference>
<feature type="domain" description="Transglycosylase SLT" evidence="5">
    <location>
        <begin position="142"/>
        <end position="238"/>
    </location>
</feature>
<dbReference type="Pfam" id="PF01464">
    <property type="entry name" value="SLT"/>
    <property type="match status" value="1"/>
</dbReference>
<name>A0A316CP20_PSESE</name>
<dbReference type="EMBL" id="QGGG01000007">
    <property type="protein sequence ID" value="PWJ83924.1"/>
    <property type="molecule type" value="Genomic_DNA"/>
</dbReference>
<feature type="chain" id="PRO_5016447128" evidence="4">
    <location>
        <begin position="23"/>
        <end position="257"/>
    </location>
</feature>
<evidence type="ECO:0000313" key="6">
    <source>
        <dbReference type="EMBL" id="PWJ83924.1"/>
    </source>
</evidence>
<dbReference type="InterPro" id="IPR023346">
    <property type="entry name" value="Lysozyme-like_dom_sf"/>
</dbReference>
<dbReference type="RefSeq" id="WP_170125092.1">
    <property type="nucleotide sequence ID" value="NZ_QGGG01000007.1"/>
</dbReference>
<evidence type="ECO:0000256" key="2">
    <source>
        <dbReference type="ARBA" id="ARBA00009387"/>
    </source>
</evidence>
<evidence type="ECO:0000259" key="5">
    <source>
        <dbReference type="Pfam" id="PF01464"/>
    </source>
</evidence>
<evidence type="ECO:0000256" key="4">
    <source>
        <dbReference type="SAM" id="SignalP"/>
    </source>
</evidence>
<organism evidence="6 7">
    <name type="scientific">Pseudaminobacter salicylatoxidans</name>
    <dbReference type="NCBI Taxonomy" id="93369"/>
    <lineage>
        <taxon>Bacteria</taxon>
        <taxon>Pseudomonadati</taxon>
        <taxon>Pseudomonadota</taxon>
        <taxon>Alphaproteobacteria</taxon>
        <taxon>Hyphomicrobiales</taxon>
        <taxon>Phyllobacteriaceae</taxon>
        <taxon>Pseudaminobacter</taxon>
    </lineage>
</organism>